<keyword evidence="2" id="KW-0813">Transport</keyword>
<dbReference type="Gene3D" id="1.10.287.70">
    <property type="match status" value="1"/>
</dbReference>
<feature type="region of interest" description="Disordered" evidence="11">
    <location>
        <begin position="169"/>
        <end position="192"/>
    </location>
</feature>
<name>C5K738_PERM5</name>
<evidence type="ECO:0000256" key="6">
    <source>
        <dbReference type="ARBA" id="ARBA00022958"/>
    </source>
</evidence>
<evidence type="ECO:0000256" key="5">
    <source>
        <dbReference type="ARBA" id="ARBA00022826"/>
    </source>
</evidence>
<keyword evidence="15" id="KW-1185">Reference proteome</keyword>
<keyword evidence="6" id="KW-0630">Potassium</keyword>
<evidence type="ECO:0000256" key="11">
    <source>
        <dbReference type="SAM" id="MobiDB-lite"/>
    </source>
</evidence>
<dbReference type="AlphaFoldDB" id="C5K738"/>
<evidence type="ECO:0000256" key="9">
    <source>
        <dbReference type="ARBA" id="ARBA00023136"/>
    </source>
</evidence>
<dbReference type="Proteomes" id="UP000007800">
    <property type="component" value="Unassembled WGS sequence"/>
</dbReference>
<evidence type="ECO:0000256" key="4">
    <source>
        <dbReference type="ARBA" id="ARBA00022692"/>
    </source>
</evidence>
<proteinExistence type="predicted"/>
<feature type="transmembrane region" description="Helical" evidence="12">
    <location>
        <begin position="51"/>
        <end position="68"/>
    </location>
</feature>
<sequence length="222" mass="24487">MFSGAIFNEESCTIGRKDHFISYEDFVYFLIITMSTVGYGDFAPVTFRGRILVLVFIALTLSLVTFQVKKLMFILAEDHIQYGVVPNSSSHHILMVCDRVDLVLIQSLIKELYSTKFYEGAPPVLVITTTDLPHEQTCKKLNETCTALGIHLYIRRFDFASAYRPASLESSTSGANTGYTNNSASSSSSSNSKTKFTGSGCGHLRAYSATIVGSLGDLNHMF</sequence>
<organism evidence="15">
    <name type="scientific">Perkinsus marinus (strain ATCC 50983 / TXsc)</name>
    <dbReference type="NCBI Taxonomy" id="423536"/>
    <lineage>
        <taxon>Eukaryota</taxon>
        <taxon>Sar</taxon>
        <taxon>Alveolata</taxon>
        <taxon>Perkinsozoa</taxon>
        <taxon>Perkinsea</taxon>
        <taxon>Perkinsida</taxon>
        <taxon>Perkinsidae</taxon>
        <taxon>Perkinsus</taxon>
    </lineage>
</organism>
<feature type="compositionally biased region" description="Polar residues" evidence="11">
    <location>
        <begin position="169"/>
        <end position="180"/>
    </location>
</feature>
<dbReference type="InterPro" id="IPR047871">
    <property type="entry name" value="K_chnl_Slo-like"/>
</dbReference>
<evidence type="ECO:0000313" key="14">
    <source>
        <dbReference type="EMBL" id="EER19373.1"/>
    </source>
</evidence>
<dbReference type="GO" id="GO:0005267">
    <property type="term" value="F:potassium channel activity"/>
    <property type="evidence" value="ECO:0007669"/>
    <property type="project" value="UniProtKB-KW"/>
</dbReference>
<evidence type="ECO:0000313" key="15">
    <source>
        <dbReference type="Proteomes" id="UP000007800"/>
    </source>
</evidence>
<evidence type="ECO:0000256" key="1">
    <source>
        <dbReference type="ARBA" id="ARBA00004141"/>
    </source>
</evidence>
<evidence type="ECO:0000256" key="10">
    <source>
        <dbReference type="ARBA" id="ARBA00023303"/>
    </source>
</evidence>
<dbReference type="OrthoDB" id="433309at2759"/>
<dbReference type="SUPFAM" id="SSF81324">
    <property type="entry name" value="Voltage-gated potassium channels"/>
    <property type="match status" value="1"/>
</dbReference>
<protein>
    <recommendedName>
        <fullName evidence="13">Potassium channel domain-containing protein</fullName>
    </recommendedName>
</protein>
<keyword evidence="8" id="KW-0406">Ion transport</keyword>
<dbReference type="PANTHER" id="PTHR10027:SF10">
    <property type="entry name" value="SLOWPOKE 2, ISOFORM D"/>
    <property type="match status" value="1"/>
</dbReference>
<dbReference type="PANTHER" id="PTHR10027">
    <property type="entry name" value="CALCIUM-ACTIVATED POTASSIUM CHANNEL ALPHA CHAIN"/>
    <property type="match status" value="1"/>
</dbReference>
<evidence type="ECO:0000259" key="13">
    <source>
        <dbReference type="Pfam" id="PF07885"/>
    </source>
</evidence>
<evidence type="ECO:0000256" key="3">
    <source>
        <dbReference type="ARBA" id="ARBA00022538"/>
    </source>
</evidence>
<dbReference type="InParanoid" id="C5K738"/>
<dbReference type="GO" id="GO:0016020">
    <property type="term" value="C:membrane"/>
    <property type="evidence" value="ECO:0007669"/>
    <property type="project" value="UniProtKB-SubCell"/>
</dbReference>
<keyword evidence="3" id="KW-0633">Potassium transport</keyword>
<comment type="subcellular location">
    <subcellularLocation>
        <location evidence="1">Membrane</location>
        <topology evidence="1">Multi-pass membrane protein</topology>
    </subcellularLocation>
</comment>
<keyword evidence="9 12" id="KW-0472">Membrane</keyword>
<dbReference type="Pfam" id="PF07885">
    <property type="entry name" value="Ion_trans_2"/>
    <property type="match status" value="1"/>
</dbReference>
<evidence type="ECO:0000256" key="12">
    <source>
        <dbReference type="SAM" id="Phobius"/>
    </source>
</evidence>
<evidence type="ECO:0000256" key="7">
    <source>
        <dbReference type="ARBA" id="ARBA00022989"/>
    </source>
</evidence>
<reference evidence="14 15" key="1">
    <citation type="submission" date="2008-07" db="EMBL/GenBank/DDBJ databases">
        <authorList>
            <person name="El-Sayed N."/>
            <person name="Caler E."/>
            <person name="Inman J."/>
            <person name="Amedeo P."/>
            <person name="Hass B."/>
            <person name="Wortman J."/>
        </authorList>
    </citation>
    <scope>NUCLEOTIDE SEQUENCE [LARGE SCALE GENOMIC DNA]</scope>
    <source>
        <strain evidence="15">ATCC 50983 / TXsc</strain>
    </source>
</reference>
<feature type="compositionally biased region" description="Low complexity" evidence="11">
    <location>
        <begin position="181"/>
        <end position="192"/>
    </location>
</feature>
<dbReference type="RefSeq" id="XP_002787577.1">
    <property type="nucleotide sequence ID" value="XM_002787531.1"/>
</dbReference>
<gene>
    <name evidence="14" type="ORF">Pmar_PMAR012349</name>
</gene>
<dbReference type="InterPro" id="IPR013099">
    <property type="entry name" value="K_chnl_dom"/>
</dbReference>
<evidence type="ECO:0000256" key="2">
    <source>
        <dbReference type="ARBA" id="ARBA00022448"/>
    </source>
</evidence>
<dbReference type="EMBL" id="GG671079">
    <property type="protein sequence ID" value="EER19373.1"/>
    <property type="molecule type" value="Genomic_DNA"/>
</dbReference>
<keyword evidence="7 12" id="KW-1133">Transmembrane helix</keyword>
<keyword evidence="5" id="KW-0631">Potassium channel</keyword>
<feature type="domain" description="Potassium channel" evidence="13">
    <location>
        <begin position="13"/>
        <end position="72"/>
    </location>
</feature>
<dbReference type="GeneID" id="9039634"/>
<keyword evidence="4 12" id="KW-0812">Transmembrane</keyword>
<feature type="transmembrane region" description="Helical" evidence="12">
    <location>
        <begin position="26"/>
        <end position="45"/>
    </location>
</feature>
<keyword evidence="10" id="KW-0407">Ion channel</keyword>
<evidence type="ECO:0000256" key="8">
    <source>
        <dbReference type="ARBA" id="ARBA00023065"/>
    </source>
</evidence>
<accession>C5K738</accession>